<name>A0ABS3QC44_9BACT</name>
<protein>
    <submittedName>
        <fullName evidence="1">Uncharacterized protein</fullName>
    </submittedName>
</protein>
<accession>A0ABS3QC44</accession>
<sequence length="127" mass="13907">MLVTAFEAASAEDFRLKGAHVQEPVYKTEDGYITPDSVEKFKEQLAEYDAFHQASALAEQALHTAQAALDAWFPAQVATSLDEGVALVAPAAEGRIALVKHNGAYIIERAATQEEALNKIERFLNQF</sequence>
<gene>
    <name evidence="1" type="ORF">J4E00_07115</name>
</gene>
<comment type="caution">
    <text evidence="1">The sequence shown here is derived from an EMBL/GenBank/DDBJ whole genome shotgun (WGS) entry which is preliminary data.</text>
</comment>
<keyword evidence="2" id="KW-1185">Reference proteome</keyword>
<dbReference type="EMBL" id="JAGETZ010000003">
    <property type="protein sequence ID" value="MBO2008817.1"/>
    <property type="molecule type" value="Genomic_DNA"/>
</dbReference>
<reference evidence="1 2" key="1">
    <citation type="submission" date="2021-03" db="EMBL/GenBank/DDBJ databases">
        <authorList>
            <person name="Kim M.K."/>
        </authorList>
    </citation>
    <scope>NUCLEOTIDE SEQUENCE [LARGE SCALE GENOMIC DNA]</scope>
    <source>
        <strain evidence="1 2">BT442</strain>
    </source>
</reference>
<dbReference type="Proteomes" id="UP000664369">
    <property type="component" value="Unassembled WGS sequence"/>
</dbReference>
<proteinExistence type="predicted"/>
<evidence type="ECO:0000313" key="2">
    <source>
        <dbReference type="Proteomes" id="UP000664369"/>
    </source>
</evidence>
<organism evidence="1 2">
    <name type="scientific">Hymenobacter negativus</name>
    <dbReference type="NCBI Taxonomy" id="2795026"/>
    <lineage>
        <taxon>Bacteria</taxon>
        <taxon>Pseudomonadati</taxon>
        <taxon>Bacteroidota</taxon>
        <taxon>Cytophagia</taxon>
        <taxon>Cytophagales</taxon>
        <taxon>Hymenobacteraceae</taxon>
        <taxon>Hymenobacter</taxon>
    </lineage>
</organism>
<evidence type="ECO:0000313" key="1">
    <source>
        <dbReference type="EMBL" id="MBO2008817.1"/>
    </source>
</evidence>